<keyword evidence="3" id="KW-1185">Reference proteome</keyword>
<reference evidence="2" key="1">
    <citation type="submission" date="2022-06" db="EMBL/GenBank/DDBJ databases">
        <title>Sphingomicrobium sedimins sp. nov., a marine bacterium isolated from tidal flat.</title>
        <authorList>
            <person name="Kim C.-H."/>
            <person name="Yoo Y."/>
            <person name="Kim J.-J."/>
        </authorList>
    </citation>
    <scope>NUCLEOTIDE SEQUENCE</scope>
    <source>
        <strain evidence="2">GRR-S6-50</strain>
    </source>
</reference>
<gene>
    <name evidence="2" type="ORF">NDO55_10985</name>
</gene>
<evidence type="ECO:0000313" key="2">
    <source>
        <dbReference type="EMBL" id="MCM8558342.1"/>
    </source>
</evidence>
<organism evidence="2 3">
    <name type="scientific">Sphingomicrobium sediminis</name>
    <dbReference type="NCBI Taxonomy" id="2950949"/>
    <lineage>
        <taxon>Bacteria</taxon>
        <taxon>Pseudomonadati</taxon>
        <taxon>Pseudomonadota</taxon>
        <taxon>Alphaproteobacteria</taxon>
        <taxon>Sphingomonadales</taxon>
        <taxon>Sphingomonadaceae</taxon>
        <taxon>Sphingomicrobium</taxon>
    </lineage>
</organism>
<keyword evidence="1" id="KW-0175">Coiled coil</keyword>
<feature type="coiled-coil region" evidence="1">
    <location>
        <begin position="47"/>
        <end position="81"/>
    </location>
</feature>
<dbReference type="RefSeq" id="WP_252115164.1">
    <property type="nucleotide sequence ID" value="NZ_JAMSHT010000001.1"/>
</dbReference>
<sequence length="263" mass="29367">MLALWRRVRGAVGDIGPTEWALLGIETVAVVGGIVIAFQLEQWAEDRREARDRDELAERLLEEAEDSVAILRAERDLMAERGTSVDTMLKAWIVDGKCPPAELAFSRYHSPLNVPTAVYDEMIGSGGLALLAGERERRAVAHYAARRMSFEQRQEHYRAATNYDLAPVAGNGIRPVWDEDRQFYRLERTRETGCDDPTQQLQAVFDAQMFKIQQASRVDLTDAAISMCGVLAHHVGRTCSPNDAPLEGRDADIARDAAQEAMR</sequence>
<name>A0A9X2J5K7_9SPHN</name>
<dbReference type="Proteomes" id="UP001155128">
    <property type="component" value="Unassembled WGS sequence"/>
</dbReference>
<evidence type="ECO:0000256" key="1">
    <source>
        <dbReference type="SAM" id="Coils"/>
    </source>
</evidence>
<comment type="caution">
    <text evidence="2">The sequence shown here is derived from an EMBL/GenBank/DDBJ whole genome shotgun (WGS) entry which is preliminary data.</text>
</comment>
<dbReference type="EMBL" id="JAMSHT010000001">
    <property type="protein sequence ID" value="MCM8558342.1"/>
    <property type="molecule type" value="Genomic_DNA"/>
</dbReference>
<evidence type="ECO:0000313" key="3">
    <source>
        <dbReference type="Proteomes" id="UP001155128"/>
    </source>
</evidence>
<protein>
    <submittedName>
        <fullName evidence="2">Uncharacterized protein</fullName>
    </submittedName>
</protein>
<dbReference type="AlphaFoldDB" id="A0A9X2J5K7"/>
<proteinExistence type="predicted"/>
<accession>A0A9X2J5K7</accession>